<dbReference type="RefSeq" id="WP_013162391.1">
    <property type="nucleotide sequence ID" value="NC_014216.1"/>
</dbReference>
<dbReference type="AlphaFoldDB" id="D6Z5X8"/>
<dbReference type="OrthoDB" id="5419014at2"/>
<accession>D6Z5X8</accession>
<dbReference type="Gene3D" id="1.10.3450.10">
    <property type="entry name" value="TTHA0068-like"/>
    <property type="match status" value="1"/>
</dbReference>
<protein>
    <submittedName>
        <fullName evidence="1">Uncharacterized protein</fullName>
    </submittedName>
</protein>
<dbReference type="HOGENOM" id="CLU_118028_0_0_7"/>
<dbReference type="InParanoid" id="D6Z5X8"/>
<proteinExistence type="predicted"/>
<gene>
    <name evidence="1" type="ordered locus">DaAHT2_0149</name>
</gene>
<dbReference type="STRING" id="589865.DaAHT2_0149"/>
<keyword evidence="2" id="KW-1185">Reference proteome</keyword>
<dbReference type="InterPro" id="IPR005500">
    <property type="entry name" value="DUF309"/>
</dbReference>
<sequence length="200" mass="22808">MTATQHFDPFNDRLARDLRNELSEALAVDLDLLRLERSPQVAAVFRQRPLQEVHRHYLEQRLAAYERVLVIIHQRELVEPFHRALVLWDEELFFEVHELLEPPWYRAPAGPDKIALQGMIRAAGVYVFLAANRRDSAASMAAKAISGLNLWQQSNLPPFPDLPRLQAALAGLEPAPLPWRRPCLTSSHLVPPCRGKSYSP</sequence>
<dbReference type="EMBL" id="CP001940">
    <property type="protein sequence ID" value="ADH84860.1"/>
    <property type="molecule type" value="Genomic_DNA"/>
</dbReference>
<dbReference type="Pfam" id="PF03745">
    <property type="entry name" value="DUF309"/>
    <property type="match status" value="1"/>
</dbReference>
<name>D6Z5X8_DESAT</name>
<dbReference type="InterPro" id="IPR023203">
    <property type="entry name" value="TTHA0068_sf"/>
</dbReference>
<dbReference type="KEGG" id="dak:DaAHT2_0149"/>
<evidence type="ECO:0000313" key="2">
    <source>
        <dbReference type="Proteomes" id="UP000001508"/>
    </source>
</evidence>
<reference evidence="2" key="1">
    <citation type="submission" date="2010-02" db="EMBL/GenBank/DDBJ databases">
        <title>Complete sequence of Desulfurivibrio alkaliphilus AHT2.</title>
        <authorList>
            <consortium name="US DOE Joint Genome Institute"/>
            <person name="Pitluck S."/>
            <person name="Chertkov O."/>
            <person name="Detter J.C."/>
            <person name="Han C."/>
            <person name="Tapia R."/>
            <person name="Larimer F."/>
            <person name="Land M."/>
            <person name="Hauser L."/>
            <person name="Kyrpides N."/>
            <person name="Mikhailova N."/>
            <person name="Sorokin D.Y."/>
            <person name="Muyzer G."/>
            <person name="Woyke T."/>
        </authorList>
    </citation>
    <scope>NUCLEOTIDE SEQUENCE [LARGE SCALE GENOMIC DNA]</scope>
    <source>
        <strain evidence="2">DSM 19089 / UNIQEM U267 / AHT2</strain>
    </source>
</reference>
<organism evidence="1 2">
    <name type="scientific">Desulfurivibrio alkaliphilus (strain DSM 19089 / UNIQEM U267 / AHT2)</name>
    <dbReference type="NCBI Taxonomy" id="589865"/>
    <lineage>
        <taxon>Bacteria</taxon>
        <taxon>Pseudomonadati</taxon>
        <taxon>Thermodesulfobacteriota</taxon>
        <taxon>Desulfobulbia</taxon>
        <taxon>Desulfobulbales</taxon>
        <taxon>Desulfobulbaceae</taxon>
        <taxon>Desulfurivibrio</taxon>
    </lineage>
</organism>
<dbReference type="Proteomes" id="UP000001508">
    <property type="component" value="Chromosome"/>
</dbReference>
<dbReference type="eggNOG" id="COG1547">
    <property type="taxonomic scope" value="Bacteria"/>
</dbReference>
<evidence type="ECO:0000313" key="1">
    <source>
        <dbReference type="EMBL" id="ADH84860.1"/>
    </source>
</evidence>
<dbReference type="SUPFAM" id="SSF140663">
    <property type="entry name" value="TTHA0068-like"/>
    <property type="match status" value="1"/>
</dbReference>